<dbReference type="GO" id="GO:0043565">
    <property type="term" value="F:sequence-specific DNA binding"/>
    <property type="evidence" value="ECO:0007669"/>
    <property type="project" value="InterPro"/>
</dbReference>
<gene>
    <name evidence="8" type="ORF">SAMN02745751_00125</name>
</gene>
<dbReference type="InterPro" id="IPR002197">
    <property type="entry name" value="HTH_Fis"/>
</dbReference>
<dbReference type="PANTHER" id="PTHR32071">
    <property type="entry name" value="TRANSCRIPTIONAL REGULATORY PROTEIN"/>
    <property type="match status" value="1"/>
</dbReference>
<dbReference type="SUPFAM" id="SSF46689">
    <property type="entry name" value="Homeodomain-like"/>
    <property type="match status" value="1"/>
</dbReference>
<dbReference type="GO" id="GO:0006355">
    <property type="term" value="P:regulation of DNA-templated transcription"/>
    <property type="evidence" value="ECO:0007669"/>
    <property type="project" value="InterPro"/>
</dbReference>
<dbReference type="InterPro" id="IPR003593">
    <property type="entry name" value="AAA+_ATPase"/>
</dbReference>
<evidence type="ECO:0000256" key="5">
    <source>
        <dbReference type="ARBA" id="ARBA00023163"/>
    </source>
</evidence>
<keyword evidence="9" id="KW-1185">Reference proteome</keyword>
<dbReference type="EMBL" id="FQZL01000004">
    <property type="protein sequence ID" value="SHI35992.1"/>
    <property type="molecule type" value="Genomic_DNA"/>
</dbReference>
<accession>A0A1M6AHS8</accession>
<dbReference type="CDD" id="cd00130">
    <property type="entry name" value="PAS"/>
    <property type="match status" value="1"/>
</dbReference>
<dbReference type="InterPro" id="IPR013767">
    <property type="entry name" value="PAS_fold"/>
</dbReference>
<dbReference type="PROSITE" id="PS00676">
    <property type="entry name" value="SIGMA54_INTERACT_2"/>
    <property type="match status" value="1"/>
</dbReference>
<dbReference type="NCBIfam" id="TIGR00229">
    <property type="entry name" value="sensory_box"/>
    <property type="match status" value="1"/>
</dbReference>
<dbReference type="Proteomes" id="UP000184052">
    <property type="component" value="Unassembled WGS sequence"/>
</dbReference>
<evidence type="ECO:0000256" key="3">
    <source>
        <dbReference type="ARBA" id="ARBA00023015"/>
    </source>
</evidence>
<keyword evidence="3" id="KW-0805">Transcription regulation</keyword>
<dbReference type="Pfam" id="PF25601">
    <property type="entry name" value="AAA_lid_14"/>
    <property type="match status" value="1"/>
</dbReference>
<dbReference type="InterPro" id="IPR035965">
    <property type="entry name" value="PAS-like_dom_sf"/>
</dbReference>
<dbReference type="PROSITE" id="PS00688">
    <property type="entry name" value="SIGMA54_INTERACT_3"/>
    <property type="match status" value="1"/>
</dbReference>
<dbReference type="InterPro" id="IPR002078">
    <property type="entry name" value="Sigma_54_int"/>
</dbReference>
<feature type="domain" description="Sigma-54 factor interaction" evidence="6">
    <location>
        <begin position="170"/>
        <end position="399"/>
    </location>
</feature>
<dbReference type="FunFam" id="3.40.50.300:FF:000006">
    <property type="entry name" value="DNA-binding transcriptional regulator NtrC"/>
    <property type="match status" value="1"/>
</dbReference>
<dbReference type="CDD" id="cd00009">
    <property type="entry name" value="AAA"/>
    <property type="match status" value="1"/>
</dbReference>
<evidence type="ECO:0000256" key="1">
    <source>
        <dbReference type="ARBA" id="ARBA00022741"/>
    </source>
</evidence>
<protein>
    <submittedName>
        <fullName evidence="8">PAS domain S-box-containing protein</fullName>
    </submittedName>
</protein>
<dbReference type="SUPFAM" id="SSF52540">
    <property type="entry name" value="P-loop containing nucleoside triphosphate hydrolases"/>
    <property type="match status" value="1"/>
</dbReference>
<dbReference type="PANTHER" id="PTHR32071:SF57">
    <property type="entry name" value="C4-DICARBOXYLATE TRANSPORT TRANSCRIPTIONAL REGULATORY PROTEIN DCTD"/>
    <property type="match status" value="1"/>
</dbReference>
<evidence type="ECO:0000256" key="4">
    <source>
        <dbReference type="ARBA" id="ARBA00023125"/>
    </source>
</evidence>
<reference evidence="8 9" key="1">
    <citation type="submission" date="2016-11" db="EMBL/GenBank/DDBJ databases">
        <authorList>
            <person name="Jaros S."/>
            <person name="Januszkiewicz K."/>
            <person name="Wedrychowicz H."/>
        </authorList>
    </citation>
    <scope>NUCLEOTIDE SEQUENCE [LARGE SCALE GENOMIC DNA]</scope>
    <source>
        <strain evidence="8 9">DSM 17477</strain>
    </source>
</reference>
<dbReference type="InterPro" id="IPR025943">
    <property type="entry name" value="Sigma_54_int_dom_ATP-bd_2"/>
</dbReference>
<keyword evidence="4" id="KW-0238">DNA-binding</keyword>
<dbReference type="InterPro" id="IPR009057">
    <property type="entry name" value="Homeodomain-like_sf"/>
</dbReference>
<evidence type="ECO:0000259" key="7">
    <source>
        <dbReference type="PROSITE" id="PS50112"/>
    </source>
</evidence>
<dbReference type="InterPro" id="IPR000014">
    <property type="entry name" value="PAS"/>
</dbReference>
<dbReference type="SMART" id="SM00091">
    <property type="entry name" value="PAS"/>
    <property type="match status" value="1"/>
</dbReference>
<dbReference type="AlphaFoldDB" id="A0A1M6AHS8"/>
<dbReference type="SMART" id="SM00382">
    <property type="entry name" value="AAA"/>
    <property type="match status" value="1"/>
</dbReference>
<evidence type="ECO:0000313" key="9">
    <source>
        <dbReference type="Proteomes" id="UP000184052"/>
    </source>
</evidence>
<organism evidence="8 9">
    <name type="scientific">Dethiosulfatibacter aminovorans DSM 17477</name>
    <dbReference type="NCBI Taxonomy" id="1121476"/>
    <lineage>
        <taxon>Bacteria</taxon>
        <taxon>Bacillati</taxon>
        <taxon>Bacillota</taxon>
        <taxon>Tissierellia</taxon>
        <taxon>Dethiosulfatibacter</taxon>
    </lineage>
</organism>
<evidence type="ECO:0000313" key="8">
    <source>
        <dbReference type="EMBL" id="SHI35992.1"/>
    </source>
</evidence>
<dbReference type="Gene3D" id="3.30.450.20">
    <property type="entry name" value="PAS domain"/>
    <property type="match status" value="1"/>
</dbReference>
<dbReference type="Pfam" id="PF00158">
    <property type="entry name" value="Sigma54_activat"/>
    <property type="match status" value="1"/>
</dbReference>
<dbReference type="SUPFAM" id="SSF55785">
    <property type="entry name" value="PYP-like sensor domain (PAS domain)"/>
    <property type="match status" value="1"/>
</dbReference>
<dbReference type="PROSITE" id="PS50045">
    <property type="entry name" value="SIGMA54_INTERACT_4"/>
    <property type="match status" value="1"/>
</dbReference>
<dbReference type="InterPro" id="IPR025662">
    <property type="entry name" value="Sigma_54_int_dom_ATP-bd_1"/>
</dbReference>
<dbReference type="Gene3D" id="1.10.8.60">
    <property type="match status" value="1"/>
</dbReference>
<dbReference type="InterPro" id="IPR025944">
    <property type="entry name" value="Sigma_54_int_dom_CS"/>
</dbReference>
<dbReference type="PROSITE" id="PS00675">
    <property type="entry name" value="SIGMA54_INTERACT_1"/>
    <property type="match status" value="1"/>
</dbReference>
<evidence type="ECO:0000256" key="2">
    <source>
        <dbReference type="ARBA" id="ARBA00022840"/>
    </source>
</evidence>
<dbReference type="STRING" id="1121476.SAMN02745751_00125"/>
<feature type="domain" description="PAS" evidence="7">
    <location>
        <begin position="33"/>
        <end position="81"/>
    </location>
</feature>
<evidence type="ECO:0000259" key="6">
    <source>
        <dbReference type="PROSITE" id="PS50045"/>
    </source>
</evidence>
<name>A0A1M6AHS8_9FIRM</name>
<proteinExistence type="predicted"/>
<dbReference type="InterPro" id="IPR027417">
    <property type="entry name" value="P-loop_NTPase"/>
</dbReference>
<dbReference type="Pfam" id="PF00989">
    <property type="entry name" value="PAS"/>
    <property type="match status" value="1"/>
</dbReference>
<dbReference type="PROSITE" id="PS50112">
    <property type="entry name" value="PAS"/>
    <property type="match status" value="1"/>
</dbReference>
<dbReference type="InterPro" id="IPR058031">
    <property type="entry name" value="AAA_lid_NorR"/>
</dbReference>
<dbReference type="RefSeq" id="WP_094762606.1">
    <property type="nucleotide sequence ID" value="NZ_FQZL01000004.1"/>
</dbReference>
<dbReference type="OrthoDB" id="5411866at2"/>
<dbReference type="GO" id="GO:0005524">
    <property type="term" value="F:ATP binding"/>
    <property type="evidence" value="ECO:0007669"/>
    <property type="project" value="UniProtKB-KW"/>
</dbReference>
<keyword evidence="1" id="KW-0547">Nucleotide-binding</keyword>
<dbReference type="Gene3D" id="3.40.50.300">
    <property type="entry name" value="P-loop containing nucleotide triphosphate hydrolases"/>
    <property type="match status" value="1"/>
</dbReference>
<keyword evidence="2" id="KW-0067">ATP-binding</keyword>
<keyword evidence="5" id="KW-0804">Transcription</keyword>
<sequence length="477" mass="54661">MDSYNLQRCEENCNSRECCENRVKEVTAKLTKMFERLNSIIESSYDGIYITDGEGKTLQVNKAYEKLTGINRDKLIGRMMVDLEKEGTISKSATMIVLNTRKTVTLEQTIKNKKKLLVTANPIWNKNGEIDMVVTNVRDITELDHLKQEVAKSKVIMKQMQYQMLQDDSIIVQDPKSFKMIDMANRVSRKCTTVIITGETGTGKEVMARYIHNHSKRKDEAFIKVNCGAIPENLIESELFGYEKGSFTGAVNSGKTGIIEAADKGTLFLDEIGELPLSAQVKLLRVLQEGEVRKLGSVKDKKVDVRIIAATNRNLRQMIREGKFREDLYYRLNIVPLKLLPLRERKDDIIPMALDFLTKYNEEYEESKSFSPEVLDLFYNYEWPGNIRQLKNIVERCYVLTEGRKILKEAVPFEIRGRDNLIEKTGEISNMKKAVAVLEMEMIEKSFNKYGNVRDAAKSLGIDASTLVRKRKKYANQ</sequence>
<dbReference type="Gene3D" id="1.10.10.60">
    <property type="entry name" value="Homeodomain-like"/>
    <property type="match status" value="1"/>
</dbReference>
<dbReference type="Pfam" id="PF02954">
    <property type="entry name" value="HTH_8"/>
    <property type="match status" value="1"/>
</dbReference>